<sequence>VRNEMHERILYTDFKKRTLNQNPIITIKPCMIIILFLHDCHFHGRFSAYCTHSMTKFIMRTILSGEYLENAHLEFRIIFVDFFKSSIHTITRKKIHKDKTYIINSVFYFIQIEIIDKCNLFFELDNSAVSDLNIIIIHSNHTNIDETAAYCAPLSNRRHIVILVRNALIPCIFKLHQIIKLKIGHLPILSLLYCLIVVKLKFSTLVGNLLNLISLQHETLKYFKQTSRQNYLRQNYNWMFFDF</sequence>
<name>A0A6G0TKH9_APHGL</name>
<proteinExistence type="predicted"/>
<dbReference type="EMBL" id="VYZN01000028">
    <property type="protein sequence ID" value="KAE9534492.1"/>
    <property type="molecule type" value="Genomic_DNA"/>
</dbReference>
<reference evidence="1 2" key="1">
    <citation type="submission" date="2019-08" db="EMBL/GenBank/DDBJ databases">
        <title>The genome of the soybean aphid Biotype 1, its phylome, world population structure and adaptation to the North American continent.</title>
        <authorList>
            <person name="Giordano R."/>
            <person name="Donthu R.K."/>
            <person name="Hernandez A.G."/>
            <person name="Wright C.L."/>
            <person name="Zimin A.V."/>
        </authorList>
    </citation>
    <scope>NUCLEOTIDE SEQUENCE [LARGE SCALE GENOMIC DNA]</scope>
    <source>
        <tissue evidence="1">Whole aphids</tissue>
    </source>
</reference>
<evidence type="ECO:0000313" key="2">
    <source>
        <dbReference type="Proteomes" id="UP000475862"/>
    </source>
</evidence>
<gene>
    <name evidence="1" type="ORF">AGLY_008582</name>
</gene>
<dbReference type="Proteomes" id="UP000475862">
    <property type="component" value="Unassembled WGS sequence"/>
</dbReference>
<dbReference type="AlphaFoldDB" id="A0A6G0TKH9"/>
<comment type="caution">
    <text evidence="1">The sequence shown here is derived from an EMBL/GenBank/DDBJ whole genome shotgun (WGS) entry which is preliminary data.</text>
</comment>
<evidence type="ECO:0000313" key="1">
    <source>
        <dbReference type="EMBL" id="KAE9534492.1"/>
    </source>
</evidence>
<protein>
    <submittedName>
        <fullName evidence="1">Uncharacterized protein</fullName>
    </submittedName>
</protein>
<keyword evidence="2" id="KW-1185">Reference proteome</keyword>
<accession>A0A6G0TKH9</accession>
<feature type="non-terminal residue" evidence="1">
    <location>
        <position position="1"/>
    </location>
</feature>
<organism evidence="1 2">
    <name type="scientific">Aphis glycines</name>
    <name type="common">Soybean aphid</name>
    <dbReference type="NCBI Taxonomy" id="307491"/>
    <lineage>
        <taxon>Eukaryota</taxon>
        <taxon>Metazoa</taxon>
        <taxon>Ecdysozoa</taxon>
        <taxon>Arthropoda</taxon>
        <taxon>Hexapoda</taxon>
        <taxon>Insecta</taxon>
        <taxon>Pterygota</taxon>
        <taxon>Neoptera</taxon>
        <taxon>Paraneoptera</taxon>
        <taxon>Hemiptera</taxon>
        <taxon>Sternorrhyncha</taxon>
        <taxon>Aphidomorpha</taxon>
        <taxon>Aphidoidea</taxon>
        <taxon>Aphididae</taxon>
        <taxon>Aphidini</taxon>
        <taxon>Aphis</taxon>
        <taxon>Aphis</taxon>
    </lineage>
</organism>